<dbReference type="EC" id="5.1.3.3" evidence="2"/>
<sequence>MNADRQEGVNQSAAAQSTPASDDAVRAALNDAALIELRFEDRRVLLAPQVGGAIAAFYDLPDDGGGGGARHWLRPASAEALAACNPLGMASFPLLPYCNRLRDARFVFDGREVDLSADGNAFDHALHGHAWRRPWRVGSVSPTMVELHLNHEPGNEPARHWPYRYEATQRFELDDSGLSVTMSIRNLADQPMPFGMGHHPYYPRTPATRIHTNVRAMWHATQDLLPTLLGAHPCIDALASPEGLPADAFDLDNNFAGWSRSSTIDWPDERRSVILHADAPFDHMVLYAPAAHPDLLCVEPVTNTVDFLNLDAPRVDVGGGVLMPGETIQARFGWMPRDLSQSAAGLNESTFPVSS</sequence>
<name>A0ABW8MF02_9BURK</name>
<evidence type="ECO:0000313" key="2">
    <source>
        <dbReference type="EMBL" id="MFK4442252.1"/>
    </source>
</evidence>
<feature type="region of interest" description="Disordered" evidence="1">
    <location>
        <begin position="1"/>
        <end position="21"/>
    </location>
</feature>
<dbReference type="EMBL" id="JBIYDN010000005">
    <property type="protein sequence ID" value="MFK4442252.1"/>
    <property type="molecule type" value="Genomic_DNA"/>
</dbReference>
<keyword evidence="3" id="KW-1185">Reference proteome</keyword>
<dbReference type="SUPFAM" id="SSF74650">
    <property type="entry name" value="Galactose mutarotase-like"/>
    <property type="match status" value="1"/>
</dbReference>
<accession>A0ABW8MF02</accession>
<comment type="caution">
    <text evidence="2">The sequence shown here is derived from an EMBL/GenBank/DDBJ whole genome shotgun (WGS) entry which is preliminary data.</text>
</comment>
<dbReference type="Proteomes" id="UP001620514">
    <property type="component" value="Unassembled WGS sequence"/>
</dbReference>
<dbReference type="GO" id="GO:0004034">
    <property type="term" value="F:aldose 1-epimerase activity"/>
    <property type="evidence" value="ECO:0007669"/>
    <property type="project" value="UniProtKB-EC"/>
</dbReference>
<reference evidence="2 3" key="1">
    <citation type="submission" date="2024-11" db="EMBL/GenBank/DDBJ databases">
        <title>Using genomics to understand microbial adaptation to soil warming.</title>
        <authorList>
            <person name="Deangelis K.M. PhD."/>
        </authorList>
    </citation>
    <scope>NUCLEOTIDE SEQUENCE [LARGE SCALE GENOMIC DNA]</scope>
    <source>
        <strain evidence="2 3">GAS97</strain>
    </source>
</reference>
<dbReference type="InterPro" id="IPR014718">
    <property type="entry name" value="GH-type_carb-bd"/>
</dbReference>
<gene>
    <name evidence="2" type="ORF">ABH943_002267</name>
</gene>
<proteinExistence type="predicted"/>
<evidence type="ECO:0000256" key="1">
    <source>
        <dbReference type="SAM" id="MobiDB-lite"/>
    </source>
</evidence>
<evidence type="ECO:0000313" key="3">
    <source>
        <dbReference type="Proteomes" id="UP001620514"/>
    </source>
</evidence>
<organism evidence="2 3">
    <name type="scientific">Caballeronia udeis</name>
    <dbReference type="NCBI Taxonomy" id="1232866"/>
    <lineage>
        <taxon>Bacteria</taxon>
        <taxon>Pseudomonadati</taxon>
        <taxon>Pseudomonadota</taxon>
        <taxon>Betaproteobacteria</taxon>
        <taxon>Burkholderiales</taxon>
        <taxon>Burkholderiaceae</taxon>
        <taxon>Caballeronia</taxon>
    </lineage>
</organism>
<dbReference type="InterPro" id="IPR008183">
    <property type="entry name" value="Aldose_1/G6P_1-epimerase"/>
</dbReference>
<dbReference type="Gene3D" id="2.70.98.10">
    <property type="match status" value="1"/>
</dbReference>
<feature type="compositionally biased region" description="Polar residues" evidence="1">
    <location>
        <begin position="8"/>
        <end position="20"/>
    </location>
</feature>
<keyword evidence="2" id="KW-0413">Isomerase</keyword>
<dbReference type="CDD" id="cd09021">
    <property type="entry name" value="Aldose_epim_Ec_YphB"/>
    <property type="match status" value="1"/>
</dbReference>
<protein>
    <submittedName>
        <fullName evidence="2">Aldose 1-epimerase</fullName>
        <ecNumber evidence="2">5.1.3.3</ecNumber>
    </submittedName>
</protein>
<dbReference type="InterPro" id="IPR011013">
    <property type="entry name" value="Gal_mutarotase_sf_dom"/>
</dbReference>
<dbReference type="Pfam" id="PF01263">
    <property type="entry name" value="Aldose_epim"/>
    <property type="match status" value="1"/>
</dbReference>